<keyword evidence="1" id="KW-1133">Transmembrane helix</keyword>
<evidence type="ECO:0000313" key="2">
    <source>
        <dbReference type="EMBL" id="SDX10788.1"/>
    </source>
</evidence>
<keyword evidence="1" id="KW-0472">Membrane</keyword>
<dbReference type="STRING" id="564137.SAMN04488238_105201"/>
<sequence length="114" mass="11495">MTDSTHPDDDPAKELAALHRSVACLTARIETLEGRSPDTMMRHADCAVAVAGSIGSRTKAAWRALRGGDGAGPSAANGDSALTQTGGGLLGAALLVAAVLFAAFGAVELMDTVF</sequence>
<evidence type="ECO:0000313" key="3">
    <source>
        <dbReference type="Proteomes" id="UP000198539"/>
    </source>
</evidence>
<protein>
    <submittedName>
        <fullName evidence="2">Uncharacterized protein</fullName>
    </submittedName>
</protein>
<gene>
    <name evidence="2" type="ORF">SAMN04488238_105201</name>
</gene>
<dbReference type="Proteomes" id="UP000198539">
    <property type="component" value="Unassembled WGS sequence"/>
</dbReference>
<evidence type="ECO:0000256" key="1">
    <source>
        <dbReference type="SAM" id="Phobius"/>
    </source>
</evidence>
<proteinExistence type="predicted"/>
<name>A0A1H2Z1A8_9RHOB</name>
<feature type="transmembrane region" description="Helical" evidence="1">
    <location>
        <begin position="89"/>
        <end position="110"/>
    </location>
</feature>
<keyword evidence="1" id="KW-0812">Transmembrane</keyword>
<keyword evidence="3" id="KW-1185">Reference proteome</keyword>
<organism evidence="2 3">
    <name type="scientific">Roseicitreum antarcticum</name>
    <dbReference type="NCBI Taxonomy" id="564137"/>
    <lineage>
        <taxon>Bacteria</taxon>
        <taxon>Pseudomonadati</taxon>
        <taxon>Pseudomonadota</taxon>
        <taxon>Alphaproteobacteria</taxon>
        <taxon>Rhodobacterales</taxon>
        <taxon>Paracoccaceae</taxon>
        <taxon>Roseicitreum</taxon>
    </lineage>
</organism>
<dbReference type="AlphaFoldDB" id="A0A1H2Z1A8"/>
<reference evidence="2 3" key="1">
    <citation type="submission" date="2016-10" db="EMBL/GenBank/DDBJ databases">
        <authorList>
            <person name="de Groot N.N."/>
        </authorList>
    </citation>
    <scope>NUCLEOTIDE SEQUENCE [LARGE SCALE GENOMIC DNA]</scope>
    <source>
        <strain evidence="2 3">CGMCC 1.8894</strain>
    </source>
</reference>
<dbReference type="RefSeq" id="WP_092888799.1">
    <property type="nucleotide sequence ID" value="NZ_CP061502.1"/>
</dbReference>
<dbReference type="EMBL" id="FNOM01000005">
    <property type="protein sequence ID" value="SDX10788.1"/>
    <property type="molecule type" value="Genomic_DNA"/>
</dbReference>
<accession>A0A1H2Z1A8</accession>